<evidence type="ECO:0000259" key="8">
    <source>
        <dbReference type="PROSITE" id="PS50048"/>
    </source>
</evidence>
<dbReference type="PANTHER" id="PTHR31313">
    <property type="entry name" value="TY1 ENHANCER ACTIVATOR"/>
    <property type="match status" value="1"/>
</dbReference>
<dbReference type="AlphaFoldDB" id="A0A1E4RWL2"/>
<dbReference type="OrthoDB" id="2428527at2759"/>
<dbReference type="RefSeq" id="XP_020068693.1">
    <property type="nucleotide sequence ID" value="XM_020217647.1"/>
</dbReference>
<dbReference type="GO" id="GO:0008270">
    <property type="term" value="F:zinc ion binding"/>
    <property type="evidence" value="ECO:0007669"/>
    <property type="project" value="InterPro"/>
</dbReference>
<comment type="subcellular location">
    <subcellularLocation>
        <location evidence="1">Nucleus</location>
    </subcellularLocation>
</comment>
<dbReference type="GO" id="GO:0003677">
    <property type="term" value="F:DNA binding"/>
    <property type="evidence" value="ECO:0007669"/>
    <property type="project" value="UniProtKB-KW"/>
</dbReference>
<evidence type="ECO:0000256" key="2">
    <source>
        <dbReference type="ARBA" id="ARBA00022723"/>
    </source>
</evidence>
<keyword evidence="3" id="KW-0862">Zinc</keyword>
<dbReference type="CDD" id="cd12148">
    <property type="entry name" value="fungal_TF_MHR"/>
    <property type="match status" value="1"/>
</dbReference>
<accession>A0A1E4RWL2</accession>
<evidence type="ECO:0000313" key="9">
    <source>
        <dbReference type="EMBL" id="ODV71654.1"/>
    </source>
</evidence>
<keyword evidence="4" id="KW-0805">Transcription regulation</keyword>
<dbReference type="InterPro" id="IPR036864">
    <property type="entry name" value="Zn2-C6_fun-type_DNA-bd_sf"/>
</dbReference>
<keyword evidence="2" id="KW-0479">Metal-binding</keyword>
<evidence type="ECO:0000256" key="5">
    <source>
        <dbReference type="ARBA" id="ARBA00023125"/>
    </source>
</evidence>
<keyword evidence="10" id="KW-1185">Reference proteome</keyword>
<dbReference type="InterPro" id="IPR051615">
    <property type="entry name" value="Transcr_Regulatory_Elem"/>
</dbReference>
<dbReference type="InterPro" id="IPR007219">
    <property type="entry name" value="XnlR_reg_dom"/>
</dbReference>
<evidence type="ECO:0000313" key="10">
    <source>
        <dbReference type="Proteomes" id="UP000094389"/>
    </source>
</evidence>
<dbReference type="PROSITE" id="PS00463">
    <property type="entry name" value="ZN2_CY6_FUNGAL_1"/>
    <property type="match status" value="1"/>
</dbReference>
<dbReference type="PANTHER" id="PTHR31313:SF81">
    <property type="entry name" value="TY1 ENHANCER ACTIVATOR"/>
    <property type="match status" value="1"/>
</dbReference>
<dbReference type="Proteomes" id="UP000094389">
    <property type="component" value="Unassembled WGS sequence"/>
</dbReference>
<keyword evidence="6" id="KW-0804">Transcription</keyword>
<evidence type="ECO:0000256" key="6">
    <source>
        <dbReference type="ARBA" id="ARBA00023163"/>
    </source>
</evidence>
<dbReference type="Gene3D" id="4.10.240.10">
    <property type="entry name" value="Zn(2)-C6 fungal-type DNA-binding domain"/>
    <property type="match status" value="1"/>
</dbReference>
<dbReference type="GO" id="GO:0005634">
    <property type="term" value="C:nucleus"/>
    <property type="evidence" value="ECO:0007669"/>
    <property type="project" value="UniProtKB-SubCell"/>
</dbReference>
<evidence type="ECO:0000256" key="4">
    <source>
        <dbReference type="ARBA" id="ARBA00023015"/>
    </source>
</evidence>
<proteinExistence type="predicted"/>
<sequence length="705" mass="81366">MEEKKVVCITCKEKRRKCNGKNPCLWCKKYNQPCSYNIDSDRRRRKYHTDYIDFLESKSHRLKEFITKFAKDDEELQQLVVEKLQELDSKELPQLKPVKDEIDGSVESVENSHLIEELMEATRNLRLDDEELKPNYVYNSFTSELQEKILENKAKFSSDVINSESSPLALVGYTLVFNDLSYQTSLVHLFEQKFAIHSMFFLKLLPVLWQCDYNSILDPGIRLLMNVVFGISSNFSSHPLAKVHGDYFIALARDSLMSVVCKSQTDTNIIAALHLLSCYEMGQNEPFQSYLLDSMACSLLQHMGLHISYDGQEDADGQTYAPKQTPFKAAALWSVCTHDRIITNVINVPSVIHFKRIVAPFYQIVSEPSDQIHFQELSFAYISRMWYIFDRFTDQIYSVHFDLGETNNRQKVMATAKKTFNELYSSLPSLLRLKSPKTLDLSDPNQTHILIFHLNYHYLKLQLNKIFIREASYELKSSILKEASKCGELIHTLVSQREVIDVDLLPYYLPNFVNTIVLVYLFILTTANTSTSTEVSDNEVSTFYFYFTQAKTLLQMLSINWKLAKSSLENLLKLETKFNLQPPLSSWSTFSPTVHSDVITPVTGTDVTPLSTTGGFLASTDSAFLDWFQEFPDFEQIKHSRQEIRQRKPAQQQPTQMYTNYPIPMSFETDTPMAPLSTEQAPSTYPIGDDMNEFEYHVDNLSNWE</sequence>
<dbReference type="InterPro" id="IPR001138">
    <property type="entry name" value="Zn2Cys6_DnaBD"/>
</dbReference>
<dbReference type="Pfam" id="PF04082">
    <property type="entry name" value="Fungal_trans"/>
    <property type="match status" value="1"/>
</dbReference>
<keyword evidence="5" id="KW-0238">DNA-binding</keyword>
<dbReference type="SMART" id="SM00066">
    <property type="entry name" value="GAL4"/>
    <property type="match status" value="1"/>
</dbReference>
<evidence type="ECO:0000256" key="3">
    <source>
        <dbReference type="ARBA" id="ARBA00022833"/>
    </source>
</evidence>
<organism evidence="9 10">
    <name type="scientific">Cyberlindnera jadinii (strain ATCC 18201 / CBS 1600 / BCRC 20928 / JCM 3617 / NBRC 0987 / NRRL Y-1542)</name>
    <name type="common">Torula yeast</name>
    <name type="synonym">Candida utilis</name>
    <dbReference type="NCBI Taxonomy" id="983966"/>
    <lineage>
        <taxon>Eukaryota</taxon>
        <taxon>Fungi</taxon>
        <taxon>Dikarya</taxon>
        <taxon>Ascomycota</taxon>
        <taxon>Saccharomycotina</taxon>
        <taxon>Saccharomycetes</taxon>
        <taxon>Phaffomycetales</taxon>
        <taxon>Phaffomycetaceae</taxon>
        <taxon>Cyberlindnera</taxon>
    </lineage>
</organism>
<dbReference type="EMBL" id="KV453939">
    <property type="protein sequence ID" value="ODV71654.1"/>
    <property type="molecule type" value="Genomic_DNA"/>
</dbReference>
<evidence type="ECO:0000256" key="7">
    <source>
        <dbReference type="ARBA" id="ARBA00023242"/>
    </source>
</evidence>
<protein>
    <recommendedName>
        <fullName evidence="8">Zn(2)-C6 fungal-type domain-containing protein</fullName>
    </recommendedName>
</protein>
<gene>
    <name evidence="9" type="ORF">CYBJADRAFT_30082</name>
</gene>
<feature type="domain" description="Zn(2)-C6 fungal-type" evidence="8">
    <location>
        <begin position="7"/>
        <end position="36"/>
    </location>
</feature>
<dbReference type="GO" id="GO:0000981">
    <property type="term" value="F:DNA-binding transcription factor activity, RNA polymerase II-specific"/>
    <property type="evidence" value="ECO:0007669"/>
    <property type="project" value="InterPro"/>
</dbReference>
<evidence type="ECO:0000256" key="1">
    <source>
        <dbReference type="ARBA" id="ARBA00004123"/>
    </source>
</evidence>
<dbReference type="CDD" id="cd00067">
    <property type="entry name" value="GAL4"/>
    <property type="match status" value="1"/>
</dbReference>
<dbReference type="PROSITE" id="PS50048">
    <property type="entry name" value="ZN2_CY6_FUNGAL_2"/>
    <property type="match status" value="1"/>
</dbReference>
<reference evidence="9 10" key="1">
    <citation type="journal article" date="2016" name="Proc. Natl. Acad. Sci. U.S.A.">
        <title>Comparative genomics of biotechnologically important yeasts.</title>
        <authorList>
            <person name="Riley R."/>
            <person name="Haridas S."/>
            <person name="Wolfe K.H."/>
            <person name="Lopes M.R."/>
            <person name="Hittinger C.T."/>
            <person name="Goeker M."/>
            <person name="Salamov A.A."/>
            <person name="Wisecaver J.H."/>
            <person name="Long T.M."/>
            <person name="Calvey C.H."/>
            <person name="Aerts A.L."/>
            <person name="Barry K.W."/>
            <person name="Choi C."/>
            <person name="Clum A."/>
            <person name="Coughlan A.Y."/>
            <person name="Deshpande S."/>
            <person name="Douglass A.P."/>
            <person name="Hanson S.J."/>
            <person name="Klenk H.-P."/>
            <person name="LaButti K.M."/>
            <person name="Lapidus A."/>
            <person name="Lindquist E.A."/>
            <person name="Lipzen A.M."/>
            <person name="Meier-Kolthoff J.P."/>
            <person name="Ohm R.A."/>
            <person name="Otillar R.P."/>
            <person name="Pangilinan J.L."/>
            <person name="Peng Y."/>
            <person name="Rokas A."/>
            <person name="Rosa C.A."/>
            <person name="Scheuner C."/>
            <person name="Sibirny A.A."/>
            <person name="Slot J.C."/>
            <person name="Stielow J.B."/>
            <person name="Sun H."/>
            <person name="Kurtzman C.P."/>
            <person name="Blackwell M."/>
            <person name="Grigoriev I.V."/>
            <person name="Jeffries T.W."/>
        </authorList>
    </citation>
    <scope>NUCLEOTIDE SEQUENCE [LARGE SCALE GENOMIC DNA]</scope>
    <source>
        <strain evidence="10">ATCC 18201 / CBS 1600 / BCRC 20928 / JCM 3617 / NBRC 0987 / NRRL Y-1542</strain>
    </source>
</reference>
<dbReference type="SUPFAM" id="SSF57701">
    <property type="entry name" value="Zn2/Cys6 DNA-binding domain"/>
    <property type="match status" value="1"/>
</dbReference>
<dbReference type="Pfam" id="PF00172">
    <property type="entry name" value="Zn_clus"/>
    <property type="match status" value="1"/>
</dbReference>
<dbReference type="GeneID" id="30992043"/>
<name>A0A1E4RWL2_CYBJN</name>
<keyword evidence="7" id="KW-0539">Nucleus</keyword>
<dbReference type="GO" id="GO:0006351">
    <property type="term" value="P:DNA-templated transcription"/>
    <property type="evidence" value="ECO:0007669"/>
    <property type="project" value="InterPro"/>
</dbReference>
<dbReference type="STRING" id="983966.A0A1E4RWL2"/>